<dbReference type="Gene3D" id="2.40.10.10">
    <property type="entry name" value="Trypsin-like serine proteases"/>
    <property type="match status" value="1"/>
</dbReference>
<dbReference type="Pfam" id="PF00089">
    <property type="entry name" value="Trypsin"/>
    <property type="match status" value="1"/>
</dbReference>
<dbReference type="PROSITE" id="PS00135">
    <property type="entry name" value="TRYPSIN_SER"/>
    <property type="match status" value="1"/>
</dbReference>
<evidence type="ECO:0000256" key="3">
    <source>
        <dbReference type="RuleBase" id="RU363034"/>
    </source>
</evidence>
<dbReference type="InterPro" id="IPR018114">
    <property type="entry name" value="TRYPSIN_HIS"/>
</dbReference>
<protein>
    <submittedName>
        <fullName evidence="7">Serine protease</fullName>
    </submittedName>
</protein>
<feature type="chain" id="PRO_5047412700" evidence="5">
    <location>
        <begin position="25"/>
        <end position="337"/>
    </location>
</feature>
<dbReference type="InterPro" id="IPR001314">
    <property type="entry name" value="Peptidase_S1A"/>
</dbReference>
<dbReference type="CDD" id="cd00190">
    <property type="entry name" value="Tryp_SPc"/>
    <property type="match status" value="1"/>
</dbReference>
<dbReference type="EMBL" id="JAJUBB010000031">
    <property type="protein sequence ID" value="MDD1784203.1"/>
    <property type="molecule type" value="Genomic_DNA"/>
</dbReference>
<keyword evidence="3 7" id="KW-0645">Protease</keyword>
<feature type="region of interest" description="Disordered" evidence="4">
    <location>
        <begin position="280"/>
        <end position="301"/>
    </location>
</feature>
<dbReference type="PRINTS" id="PR00722">
    <property type="entry name" value="CHYMOTRYPSIN"/>
</dbReference>
<evidence type="ECO:0000256" key="4">
    <source>
        <dbReference type="SAM" id="MobiDB-lite"/>
    </source>
</evidence>
<dbReference type="InterPro" id="IPR009003">
    <property type="entry name" value="Peptidase_S1_PA"/>
</dbReference>
<keyword evidence="5" id="KW-0732">Signal</keyword>
<dbReference type="PROSITE" id="PS00134">
    <property type="entry name" value="TRYPSIN_HIS"/>
    <property type="match status" value="1"/>
</dbReference>
<name>A0ABT5QU15_9GAMM</name>
<gene>
    <name evidence="7" type="ORF">LRP49_23795</name>
</gene>
<dbReference type="PANTHER" id="PTHR24276:SF91">
    <property type="entry name" value="AT26814P-RELATED"/>
    <property type="match status" value="1"/>
</dbReference>
<evidence type="ECO:0000256" key="5">
    <source>
        <dbReference type="SAM" id="SignalP"/>
    </source>
</evidence>
<dbReference type="GO" id="GO:0006508">
    <property type="term" value="P:proteolysis"/>
    <property type="evidence" value="ECO:0007669"/>
    <property type="project" value="UniProtKB-KW"/>
</dbReference>
<dbReference type="InterPro" id="IPR001254">
    <property type="entry name" value="Trypsin_dom"/>
</dbReference>
<organism evidence="7 8">
    <name type="scientific">Enterovibrio qingdaonensis</name>
    <dbReference type="NCBI Taxonomy" id="2899818"/>
    <lineage>
        <taxon>Bacteria</taxon>
        <taxon>Pseudomonadati</taxon>
        <taxon>Pseudomonadota</taxon>
        <taxon>Gammaproteobacteria</taxon>
        <taxon>Vibrionales</taxon>
        <taxon>Vibrionaceae</taxon>
        <taxon>Enterovibrio</taxon>
    </lineage>
</organism>
<dbReference type="InterPro" id="IPR043504">
    <property type="entry name" value="Peptidase_S1_PA_chymotrypsin"/>
</dbReference>
<comment type="caution">
    <text evidence="7">The sequence shown here is derived from an EMBL/GenBank/DDBJ whole genome shotgun (WGS) entry which is preliminary data.</text>
</comment>
<dbReference type="Proteomes" id="UP001149821">
    <property type="component" value="Unassembled WGS sequence"/>
</dbReference>
<dbReference type="SUPFAM" id="SSF50494">
    <property type="entry name" value="Trypsin-like serine proteases"/>
    <property type="match status" value="1"/>
</dbReference>
<accession>A0ABT5QU15</accession>
<feature type="signal peptide" evidence="5">
    <location>
        <begin position="1"/>
        <end position="24"/>
    </location>
</feature>
<keyword evidence="8" id="KW-1185">Reference proteome</keyword>
<evidence type="ECO:0000256" key="2">
    <source>
        <dbReference type="ARBA" id="ARBA00023157"/>
    </source>
</evidence>
<keyword evidence="2" id="KW-1015">Disulfide bond</keyword>
<feature type="domain" description="Peptidase S1" evidence="6">
    <location>
        <begin position="31"/>
        <end position="281"/>
    </location>
</feature>
<feature type="compositionally biased region" description="Gly residues" evidence="4">
    <location>
        <begin position="289"/>
        <end position="301"/>
    </location>
</feature>
<evidence type="ECO:0000259" key="6">
    <source>
        <dbReference type="PROSITE" id="PS50240"/>
    </source>
</evidence>
<comment type="similarity">
    <text evidence="1">Belongs to the peptidase S1 family.</text>
</comment>
<keyword evidence="3" id="KW-0378">Hydrolase</keyword>
<dbReference type="PANTHER" id="PTHR24276">
    <property type="entry name" value="POLYSERASE-RELATED"/>
    <property type="match status" value="1"/>
</dbReference>
<dbReference type="InterPro" id="IPR033116">
    <property type="entry name" value="TRYPSIN_SER"/>
</dbReference>
<dbReference type="InterPro" id="IPR050430">
    <property type="entry name" value="Peptidase_S1"/>
</dbReference>
<dbReference type="GO" id="GO:0008233">
    <property type="term" value="F:peptidase activity"/>
    <property type="evidence" value="ECO:0007669"/>
    <property type="project" value="UniProtKB-KW"/>
</dbReference>
<keyword evidence="3" id="KW-0720">Serine protease</keyword>
<evidence type="ECO:0000313" key="8">
    <source>
        <dbReference type="Proteomes" id="UP001149821"/>
    </source>
</evidence>
<dbReference type="RefSeq" id="WP_274145983.1">
    <property type="nucleotide sequence ID" value="NZ_JAJUBB010000031.1"/>
</dbReference>
<evidence type="ECO:0000313" key="7">
    <source>
        <dbReference type="EMBL" id="MDD1784203.1"/>
    </source>
</evidence>
<dbReference type="PROSITE" id="PS50240">
    <property type="entry name" value="TRYPSIN_DOM"/>
    <property type="match status" value="1"/>
</dbReference>
<reference evidence="7" key="1">
    <citation type="submission" date="2021-12" db="EMBL/GenBank/DDBJ databases">
        <title>Enterovibrio ZSDZ35 sp. nov. and Enterovibrio ZSDZ42 sp. nov., isolated from coastal seawater in Qingdao.</title>
        <authorList>
            <person name="Zhang P."/>
        </authorList>
    </citation>
    <scope>NUCLEOTIDE SEQUENCE</scope>
    <source>
        <strain evidence="7">ZSDZ35</strain>
    </source>
</reference>
<evidence type="ECO:0000256" key="1">
    <source>
        <dbReference type="ARBA" id="ARBA00007664"/>
    </source>
</evidence>
<sequence>MNISKWLGRLFPVFCVLGTTSAFATNIQPTIVGGNEIPISNAPWQVYVQGTNGASSVACGGTIIADNYVLTAAHCLYGFDSYSYSVYAGSAYWPTGSKHEVTASFLHEDYNDETLANDIALLKISGTLPLTASAIKLVDEDNQIAFDTEASLGQQDNLYVTGWGTTTQDRQNATFNLMGTPMTGVADSVCVWNTDDGINYSQTRADMTICANNDEVKGVCTGDSGGPLTWQDPSHASDTDSGIRLIGVVSYTWAGECANTLYPDGFAEVSHYLSWISQKMNEGGDGGDETPGGGGNGGGGSGGALVGGGGGGTTSVLAFVILCIAGARRIVEKGIAR</sequence>
<proteinExistence type="inferred from homology"/>
<dbReference type="SMART" id="SM00020">
    <property type="entry name" value="Tryp_SPc"/>
    <property type="match status" value="1"/>
</dbReference>